<feature type="region of interest" description="Disordered" evidence="1">
    <location>
        <begin position="1"/>
        <end position="42"/>
    </location>
</feature>
<dbReference type="Proteomes" id="UP000048926">
    <property type="component" value="Unassembled WGS sequence"/>
</dbReference>
<name>A0A0M6XWD7_9HYPH</name>
<proteinExistence type="predicted"/>
<gene>
    <name evidence="2" type="ORF">LAL4801_00585</name>
</gene>
<dbReference type="EMBL" id="CXST01000001">
    <property type="protein sequence ID" value="CTQ42161.1"/>
    <property type="molecule type" value="Genomic_DNA"/>
</dbReference>
<evidence type="ECO:0000313" key="3">
    <source>
        <dbReference type="Proteomes" id="UP000048926"/>
    </source>
</evidence>
<reference evidence="3" key="1">
    <citation type="submission" date="2015-07" db="EMBL/GenBank/DDBJ databases">
        <authorList>
            <person name="Rodrigo-Torres Lidia"/>
            <person name="Arahal R.David."/>
        </authorList>
    </citation>
    <scope>NUCLEOTIDE SEQUENCE [LARGE SCALE GENOMIC DNA]</scope>
    <source>
        <strain evidence="3">CECT 4801</strain>
    </source>
</reference>
<keyword evidence="3" id="KW-1185">Reference proteome</keyword>
<organism evidence="2 3">
    <name type="scientific">Roseibium aggregatum</name>
    <dbReference type="NCBI Taxonomy" id="187304"/>
    <lineage>
        <taxon>Bacteria</taxon>
        <taxon>Pseudomonadati</taxon>
        <taxon>Pseudomonadota</taxon>
        <taxon>Alphaproteobacteria</taxon>
        <taxon>Hyphomicrobiales</taxon>
        <taxon>Stappiaceae</taxon>
        <taxon>Roseibium</taxon>
    </lineage>
</organism>
<dbReference type="AlphaFoldDB" id="A0A0M6XWD7"/>
<evidence type="ECO:0000256" key="1">
    <source>
        <dbReference type="SAM" id="MobiDB-lite"/>
    </source>
</evidence>
<evidence type="ECO:0000313" key="2">
    <source>
        <dbReference type="EMBL" id="CTQ42161.1"/>
    </source>
</evidence>
<dbReference type="STRING" id="187304.B0E33_27165"/>
<sequence>MKTPGGSPPAPGKPARVITTSTMKRVEPPRPRKTPQAVSASDNTAALVEALRQRINDLENRIADLESVISLQNQDVIISAPKSVLIQGMDTVEISAGSKFKVSASMTETSTPIARFSGILECDIVKANTVMGAAYTPGAGNIW</sequence>
<accession>A0A0M6XWD7</accession>
<feature type="compositionally biased region" description="Pro residues" evidence="1">
    <location>
        <begin position="1"/>
        <end position="12"/>
    </location>
</feature>
<protein>
    <submittedName>
        <fullName evidence="2">Uncharacterized protein</fullName>
    </submittedName>
</protein>